<dbReference type="Proteomes" id="UP001259239">
    <property type="component" value="Unassembled WGS sequence"/>
</dbReference>
<dbReference type="InterPro" id="IPR024496">
    <property type="entry name" value="Spore_germ_GerPE"/>
</dbReference>
<dbReference type="Pfam" id="PF10970">
    <property type="entry name" value="GerPE"/>
    <property type="match status" value="1"/>
</dbReference>
<reference evidence="1" key="1">
    <citation type="journal article" date="2023" name="J. Vet. Diagn. Invest.">
        <title>Oxytetracycline-resistant Paenibacillus larvae identified in commercial beekeeping operations in Saskatchewan using pooled honey sampling.</title>
        <authorList>
            <person name="Obshta O."/>
            <person name="Zabrodski M.W."/>
            <person name="Soomro T."/>
            <person name="Wilson G."/>
            <person name="Masood F."/>
            <person name="Thebeau J."/>
            <person name="Silva M.C.B."/>
            <person name="Biganski S."/>
            <person name="Kozii I.V."/>
            <person name="Koziy R.V."/>
            <person name="Raza M.F."/>
            <person name="Jose M.S."/>
            <person name="Simko E."/>
            <person name="Wood S.C."/>
        </authorList>
    </citation>
    <scope>NUCLEOTIDE SEQUENCE</scope>
    <source>
        <strain evidence="1">PL001</strain>
    </source>
</reference>
<evidence type="ECO:0000313" key="2">
    <source>
        <dbReference type="Proteomes" id="UP001259239"/>
    </source>
</evidence>
<gene>
    <name evidence="1" type="ORF">P7H09_21095</name>
</gene>
<reference evidence="1" key="2">
    <citation type="submission" date="2023-03" db="EMBL/GenBank/DDBJ databases">
        <authorList>
            <person name="Obshta O."/>
            <person name="Zabrodski M.W."/>
            <person name="Soomro T."/>
            <person name="Wilson G."/>
            <person name="Masood F."/>
            <person name="Thebeau J."/>
            <person name="Bezerra Da Silva M.C."/>
            <person name="Raza F."/>
            <person name="Biganski S."/>
            <person name="Jose M."/>
            <person name="Camilli M."/>
            <person name="Kozii I.V."/>
            <person name="Kozii R.V."/>
            <person name="Simko E."/>
            <person name="Wood S.C."/>
        </authorList>
    </citation>
    <scope>NUCLEOTIDE SEQUENCE</scope>
    <source>
        <strain evidence="1">PL001</strain>
    </source>
</reference>
<proteinExistence type="predicted"/>
<organism evidence="1 2">
    <name type="scientific">Paenibacillus larvae</name>
    <dbReference type="NCBI Taxonomy" id="1464"/>
    <lineage>
        <taxon>Bacteria</taxon>
        <taxon>Bacillati</taxon>
        <taxon>Bacillota</taxon>
        <taxon>Bacilli</taxon>
        <taxon>Bacillales</taxon>
        <taxon>Paenibacillaceae</taxon>
        <taxon>Paenibacillus</taxon>
    </lineage>
</organism>
<comment type="caution">
    <text evidence="1">The sequence shown here is derived from an EMBL/GenBank/DDBJ whole genome shotgun (WGS) entry which is preliminary data.</text>
</comment>
<sequence length="140" mass="15654">MKRISCVTNILINNIDNSSTFICGDTGRIGAKSNVFALHREVPVFIEDEGNFSDYKVFSKKIPTIPLDENLEQEVLNLSPRIKVGQIKVNSISTSASFQVGSNHRMDLESRIVNIRQFVDAPPSLKRYKGVIIIPKPPVK</sequence>
<dbReference type="AlphaFoldDB" id="A0AAP5JX24"/>
<protein>
    <submittedName>
        <fullName evidence="1">Spore germination protein GerPE</fullName>
    </submittedName>
</protein>
<accession>A0AAP5JX24</accession>
<dbReference type="RefSeq" id="WP_023484205.1">
    <property type="nucleotide sequence ID" value="NZ_CBCRXL010000007.1"/>
</dbReference>
<name>A0AAP5JX24_9BACL</name>
<dbReference type="EMBL" id="JARQGV010000004">
    <property type="protein sequence ID" value="MDT2253659.1"/>
    <property type="molecule type" value="Genomic_DNA"/>
</dbReference>
<evidence type="ECO:0000313" key="1">
    <source>
        <dbReference type="EMBL" id="MDT2253659.1"/>
    </source>
</evidence>